<dbReference type="SUPFAM" id="SSF75304">
    <property type="entry name" value="Amidase signature (AS) enzymes"/>
    <property type="match status" value="1"/>
</dbReference>
<reference evidence="2" key="1">
    <citation type="journal article" date="2019" name="Int. J. Syst. Evol. Microbiol.">
        <title>The Global Catalogue of Microorganisms (GCM) 10K type strain sequencing project: providing services to taxonomists for standard genome sequencing and annotation.</title>
        <authorList>
            <consortium name="The Broad Institute Genomics Platform"/>
            <consortium name="The Broad Institute Genome Sequencing Center for Infectious Disease"/>
            <person name="Wu L."/>
            <person name="Ma J."/>
        </authorList>
    </citation>
    <scope>NUCLEOTIDE SEQUENCE [LARGE SCALE GENOMIC DNA]</scope>
    <source>
        <strain evidence="2">JCM 13501</strain>
    </source>
</reference>
<keyword evidence="2" id="KW-1185">Reference proteome</keyword>
<comment type="caution">
    <text evidence="1">The sequence shown here is derived from an EMBL/GenBank/DDBJ whole genome shotgun (WGS) entry which is preliminary data.</text>
</comment>
<dbReference type="EMBL" id="BMNW01000015">
    <property type="protein sequence ID" value="GGM29148.1"/>
    <property type="molecule type" value="Genomic_DNA"/>
</dbReference>
<evidence type="ECO:0000313" key="1">
    <source>
        <dbReference type="EMBL" id="GGM29148.1"/>
    </source>
</evidence>
<dbReference type="Proteomes" id="UP000616499">
    <property type="component" value="Unassembled WGS sequence"/>
</dbReference>
<name>A0ABQ2H3Q5_9PSED</name>
<evidence type="ECO:0000313" key="2">
    <source>
        <dbReference type="Proteomes" id="UP000616499"/>
    </source>
</evidence>
<proteinExistence type="predicted"/>
<dbReference type="InterPro" id="IPR036928">
    <property type="entry name" value="AS_sf"/>
</dbReference>
<protein>
    <submittedName>
        <fullName evidence="1">Uncharacterized protein</fullName>
    </submittedName>
</protein>
<accession>A0ABQ2H3Q5</accession>
<gene>
    <name evidence="1" type="ORF">GCM10009425_44580</name>
</gene>
<organism evidence="1 2">
    <name type="scientific">Pseudomonas asuensis</name>
    <dbReference type="NCBI Taxonomy" id="1825787"/>
    <lineage>
        <taxon>Bacteria</taxon>
        <taxon>Pseudomonadati</taxon>
        <taxon>Pseudomonadota</taxon>
        <taxon>Gammaproteobacteria</taxon>
        <taxon>Pseudomonadales</taxon>
        <taxon>Pseudomonadaceae</taxon>
        <taxon>Pseudomonas</taxon>
    </lineage>
</organism>
<dbReference type="RefSeq" id="WP_188868342.1">
    <property type="nucleotide sequence ID" value="NZ_BMNW01000015.1"/>
</dbReference>
<sequence length="84" mass="9288">MFILKPTRDRLSSGPLVGEGWAGMGHFAQKTPFVQALASDPAPLRIVLVEQAGPWPTRPEALNAVRHTSEQLRHYVEPATLPIY</sequence>